<feature type="region of interest" description="Disordered" evidence="3">
    <location>
        <begin position="1"/>
        <end position="25"/>
    </location>
</feature>
<reference evidence="5 6" key="1">
    <citation type="submission" date="2016-06" db="EMBL/GenBank/DDBJ databases">
        <title>Genome sequencing of Cryobacterium arcticum PAMC 27867.</title>
        <authorList>
            <person name="Lee J."/>
            <person name="Kim O.-S."/>
        </authorList>
    </citation>
    <scope>NUCLEOTIDE SEQUENCE [LARGE SCALE GENOMIC DNA]</scope>
    <source>
        <strain evidence="5 6">PAMC 27867</strain>
    </source>
</reference>
<dbReference type="GO" id="GO:0000976">
    <property type="term" value="F:transcription cis-regulatory region binding"/>
    <property type="evidence" value="ECO:0007669"/>
    <property type="project" value="TreeGrafter"/>
</dbReference>
<evidence type="ECO:0000256" key="3">
    <source>
        <dbReference type="SAM" id="MobiDB-lite"/>
    </source>
</evidence>
<organism evidence="5 6">
    <name type="scientific">Cryobacterium arcticum</name>
    <dbReference type="NCBI Taxonomy" id="670052"/>
    <lineage>
        <taxon>Bacteria</taxon>
        <taxon>Bacillati</taxon>
        <taxon>Actinomycetota</taxon>
        <taxon>Actinomycetes</taxon>
        <taxon>Micrococcales</taxon>
        <taxon>Microbacteriaceae</taxon>
        <taxon>Cryobacterium</taxon>
    </lineage>
</organism>
<evidence type="ECO:0000259" key="4">
    <source>
        <dbReference type="PROSITE" id="PS50977"/>
    </source>
</evidence>
<evidence type="ECO:0000313" key="6">
    <source>
        <dbReference type="Proteomes" id="UP000092582"/>
    </source>
</evidence>
<sequence length="231" mass="24835">MTTTSEPETSATGAASTGAAQPTERIPAAERREQILAAASVVFGERGYSGATTDQVAKAAGISQPYVVRMFGTKENLFLEVLARALERLITSFRLIIAEPREHGPDEVGDLAARLGAAYVDLIEDRGILLSLMQAFISGNNPVVGAKARAGFLEIYRMLRDEAGFPPDTIREFLADGMLFNTLLAIRLPDIFDDDPAAEELMRYAFRGKLDVVLGATAAGNALDSSPKDRT</sequence>
<keyword evidence="6" id="KW-1185">Reference proteome</keyword>
<evidence type="ECO:0000256" key="2">
    <source>
        <dbReference type="PROSITE-ProRule" id="PRU00335"/>
    </source>
</evidence>
<dbReference type="Pfam" id="PF00440">
    <property type="entry name" value="TetR_N"/>
    <property type="match status" value="1"/>
</dbReference>
<dbReference type="PROSITE" id="PS50977">
    <property type="entry name" value="HTH_TETR_2"/>
    <property type="match status" value="1"/>
</dbReference>
<dbReference type="OrthoDB" id="3691941at2"/>
<dbReference type="AlphaFoldDB" id="A0A1B1BH11"/>
<feature type="DNA-binding region" description="H-T-H motif" evidence="2">
    <location>
        <begin position="52"/>
        <end position="71"/>
    </location>
</feature>
<dbReference type="InterPro" id="IPR001647">
    <property type="entry name" value="HTH_TetR"/>
</dbReference>
<feature type="compositionally biased region" description="Low complexity" evidence="3">
    <location>
        <begin position="1"/>
        <end position="23"/>
    </location>
</feature>
<dbReference type="EMBL" id="CP016282">
    <property type="protein sequence ID" value="ANP71857.1"/>
    <property type="molecule type" value="Genomic_DNA"/>
</dbReference>
<feature type="domain" description="HTH tetR-type" evidence="4">
    <location>
        <begin position="29"/>
        <end position="89"/>
    </location>
</feature>
<evidence type="ECO:0000313" key="5">
    <source>
        <dbReference type="EMBL" id="ANP71857.1"/>
    </source>
</evidence>
<dbReference type="GO" id="GO:0003700">
    <property type="term" value="F:DNA-binding transcription factor activity"/>
    <property type="evidence" value="ECO:0007669"/>
    <property type="project" value="TreeGrafter"/>
</dbReference>
<dbReference type="Gene3D" id="1.10.357.10">
    <property type="entry name" value="Tetracycline Repressor, domain 2"/>
    <property type="match status" value="1"/>
</dbReference>
<dbReference type="PANTHER" id="PTHR30055:SF146">
    <property type="entry name" value="HTH-TYPE TRANSCRIPTIONAL DUAL REGULATOR CECR"/>
    <property type="match status" value="1"/>
</dbReference>
<dbReference type="Proteomes" id="UP000092582">
    <property type="component" value="Chromosome 1"/>
</dbReference>
<dbReference type="SUPFAM" id="SSF46689">
    <property type="entry name" value="Homeodomain-like"/>
    <property type="match status" value="1"/>
</dbReference>
<dbReference type="PRINTS" id="PR00455">
    <property type="entry name" value="HTHTETR"/>
</dbReference>
<dbReference type="STRING" id="670052.PA27867_0890"/>
<keyword evidence="1 2" id="KW-0238">DNA-binding</keyword>
<dbReference type="InterPro" id="IPR050109">
    <property type="entry name" value="HTH-type_TetR-like_transc_reg"/>
</dbReference>
<dbReference type="InterPro" id="IPR009057">
    <property type="entry name" value="Homeodomain-like_sf"/>
</dbReference>
<dbReference type="KEGG" id="cart:PA27867_0890"/>
<dbReference type="RefSeq" id="WP_066593871.1">
    <property type="nucleotide sequence ID" value="NZ_CP016282.1"/>
</dbReference>
<dbReference type="PANTHER" id="PTHR30055">
    <property type="entry name" value="HTH-TYPE TRANSCRIPTIONAL REGULATOR RUTR"/>
    <property type="match status" value="1"/>
</dbReference>
<name>A0A1B1BH11_9MICO</name>
<protein>
    <submittedName>
        <fullName evidence="5">TetR family transcriptional regulator</fullName>
    </submittedName>
</protein>
<gene>
    <name evidence="5" type="ORF">PA27867_0890</name>
</gene>
<accession>A0A1B1BH11</accession>
<dbReference type="PATRIC" id="fig|670052.7.peg.921"/>
<proteinExistence type="predicted"/>
<evidence type="ECO:0000256" key="1">
    <source>
        <dbReference type="ARBA" id="ARBA00023125"/>
    </source>
</evidence>